<keyword evidence="2" id="KW-1185">Reference proteome</keyword>
<gene>
    <name evidence="1" type="ORF">GOODEAATRI_034246</name>
</gene>
<sequence>MWHCHPRDDARCFIRLELLDTDVDNFFVPGHNLQITCKFIPVTSVNAKCSLYFQLFKCCQNLQDSPLLSCFSLTDGLLCLCGDAFSANRRDRMPLFVPATRLPPSHLQLFF</sequence>
<dbReference type="Proteomes" id="UP001476798">
    <property type="component" value="Unassembled WGS sequence"/>
</dbReference>
<accession>A0ABV0N9Q1</accession>
<comment type="caution">
    <text evidence="1">The sequence shown here is derived from an EMBL/GenBank/DDBJ whole genome shotgun (WGS) entry which is preliminary data.</text>
</comment>
<evidence type="ECO:0000313" key="2">
    <source>
        <dbReference type="Proteomes" id="UP001476798"/>
    </source>
</evidence>
<evidence type="ECO:0000313" key="1">
    <source>
        <dbReference type="EMBL" id="MEQ2166992.1"/>
    </source>
</evidence>
<protein>
    <submittedName>
        <fullName evidence="1">Uncharacterized protein</fullName>
    </submittedName>
</protein>
<name>A0ABV0N9Q1_9TELE</name>
<proteinExistence type="predicted"/>
<reference evidence="1 2" key="1">
    <citation type="submission" date="2021-06" db="EMBL/GenBank/DDBJ databases">
        <authorList>
            <person name="Palmer J.M."/>
        </authorList>
    </citation>
    <scope>NUCLEOTIDE SEQUENCE [LARGE SCALE GENOMIC DNA]</scope>
    <source>
        <strain evidence="1 2">GA_2019</strain>
        <tissue evidence="1">Muscle</tissue>
    </source>
</reference>
<organism evidence="1 2">
    <name type="scientific">Goodea atripinnis</name>
    <dbReference type="NCBI Taxonomy" id="208336"/>
    <lineage>
        <taxon>Eukaryota</taxon>
        <taxon>Metazoa</taxon>
        <taxon>Chordata</taxon>
        <taxon>Craniata</taxon>
        <taxon>Vertebrata</taxon>
        <taxon>Euteleostomi</taxon>
        <taxon>Actinopterygii</taxon>
        <taxon>Neopterygii</taxon>
        <taxon>Teleostei</taxon>
        <taxon>Neoteleostei</taxon>
        <taxon>Acanthomorphata</taxon>
        <taxon>Ovalentaria</taxon>
        <taxon>Atherinomorphae</taxon>
        <taxon>Cyprinodontiformes</taxon>
        <taxon>Goodeidae</taxon>
        <taxon>Goodea</taxon>
    </lineage>
</organism>
<dbReference type="EMBL" id="JAHRIO010028313">
    <property type="protein sequence ID" value="MEQ2166992.1"/>
    <property type="molecule type" value="Genomic_DNA"/>
</dbReference>